<dbReference type="EMBL" id="JAQRFI010000022">
    <property type="protein sequence ID" value="MDC9589815.1"/>
    <property type="molecule type" value="Genomic_DNA"/>
</dbReference>
<proteinExistence type="predicted"/>
<comment type="caution">
    <text evidence="2">The sequence shown here is derived from an EMBL/GenBank/DDBJ whole genome shotgun (WGS) entry which is preliminary data.</text>
</comment>
<feature type="region of interest" description="Disordered" evidence="1">
    <location>
        <begin position="1"/>
        <end position="45"/>
    </location>
</feature>
<accession>A0ABT5LJ55</accession>
<dbReference type="RefSeq" id="WP_273555131.1">
    <property type="nucleotide sequence ID" value="NZ_JAQRFI010000022.1"/>
</dbReference>
<dbReference type="Proteomes" id="UP001217178">
    <property type="component" value="Unassembled WGS sequence"/>
</dbReference>
<organism evidence="2 3">
    <name type="scientific">Xenorhabdus yunnanensis</name>
    <dbReference type="NCBI Taxonomy" id="3025878"/>
    <lineage>
        <taxon>Bacteria</taxon>
        <taxon>Pseudomonadati</taxon>
        <taxon>Pseudomonadota</taxon>
        <taxon>Gammaproteobacteria</taxon>
        <taxon>Enterobacterales</taxon>
        <taxon>Morganellaceae</taxon>
        <taxon>Xenorhabdus</taxon>
    </lineage>
</organism>
<evidence type="ECO:0000313" key="2">
    <source>
        <dbReference type="EMBL" id="MDC9589815.1"/>
    </source>
</evidence>
<gene>
    <name evidence="2" type="ORF">PSI23_11025</name>
</gene>
<reference evidence="2 3" key="1">
    <citation type="submission" date="2023-02" db="EMBL/GenBank/DDBJ databases">
        <title>Entomopathogenic bacteria.</title>
        <authorList>
            <person name="Machado R.A."/>
        </authorList>
    </citation>
    <scope>NUCLEOTIDE SEQUENCE [LARGE SCALE GENOMIC DNA]</scope>
    <source>
        <strain evidence="2 3">XENO-10</strain>
    </source>
</reference>
<protein>
    <submittedName>
        <fullName evidence="2">Replication protein</fullName>
    </submittedName>
</protein>
<sequence length="361" mass="42116">MYKVQHTLSDSNNPIRTLRGESNALRKGQSKIHRRNTPNQNIQVPKGTPARLARTLKSHDWWRDSDLITLRQKGYIPYSERNNVHFTRKPMRVRARTESREAMTSLALALVAHADFFPGHDYLFEVMVPFEFIASAMGVLHQYENGRKAYDTALHALSVFEQMKHIVVHRDKDRDAGQNKPVRIWLTPDFFISKGIPREDIRQSLINFQNWAVNSGQLENLNKKYQRHLLRMERLGIDIKNKHALCKLLKNIKRSVVAPDLLEQKAKAIKHIEDTIDVLDKPKSENLEAELNYTQGALSRLQKKNKPTQPYWNLFVKWQYTTTPVAVYIARNKLKTQHPHLTENSEQFYRLLLEQEGVILT</sequence>
<evidence type="ECO:0000256" key="1">
    <source>
        <dbReference type="SAM" id="MobiDB-lite"/>
    </source>
</evidence>
<name>A0ABT5LJ55_9GAMM</name>
<keyword evidence="3" id="KW-1185">Reference proteome</keyword>
<evidence type="ECO:0000313" key="3">
    <source>
        <dbReference type="Proteomes" id="UP001217178"/>
    </source>
</evidence>
<feature type="compositionally biased region" description="Polar residues" evidence="1">
    <location>
        <begin position="1"/>
        <end position="15"/>
    </location>
</feature>